<dbReference type="EMBL" id="JAAXPR010000003">
    <property type="protein sequence ID" value="NKZ19807.1"/>
    <property type="molecule type" value="Genomic_DNA"/>
</dbReference>
<dbReference type="NCBIfam" id="TIGR01484">
    <property type="entry name" value="HAD-SF-IIB"/>
    <property type="match status" value="1"/>
</dbReference>
<dbReference type="PANTHER" id="PTHR10000">
    <property type="entry name" value="PHOSPHOSERINE PHOSPHATASE"/>
    <property type="match status" value="1"/>
</dbReference>
<dbReference type="CDD" id="cd07518">
    <property type="entry name" value="HAD_YbiV-Like"/>
    <property type="match status" value="1"/>
</dbReference>
<reference evidence="1 2" key="1">
    <citation type="submission" date="2020-04" db="EMBL/GenBank/DDBJ databases">
        <title>MicrobeNet Type strains.</title>
        <authorList>
            <person name="Nicholson A.C."/>
        </authorList>
    </citation>
    <scope>NUCLEOTIDE SEQUENCE [LARGE SCALE GENOMIC DNA]</scope>
    <source>
        <strain evidence="1 2">CCUG 69612</strain>
    </source>
</reference>
<gene>
    <name evidence="1" type="ORF">HF992_02925</name>
</gene>
<dbReference type="NCBIfam" id="TIGR00099">
    <property type="entry name" value="Cof-subfamily"/>
    <property type="match status" value="1"/>
</dbReference>
<dbReference type="SFLD" id="SFLDG01140">
    <property type="entry name" value="C2.B:_Phosphomannomutase_and_P"/>
    <property type="match status" value="1"/>
</dbReference>
<accession>A0A7X6N078</accession>
<name>A0A7X6N078_9STRE</name>
<protein>
    <submittedName>
        <fullName evidence="1">HAD family hydrolase</fullName>
    </submittedName>
</protein>
<dbReference type="GO" id="GO:0016791">
    <property type="term" value="F:phosphatase activity"/>
    <property type="evidence" value="ECO:0007669"/>
    <property type="project" value="TreeGrafter"/>
</dbReference>
<dbReference type="SUPFAM" id="SSF56784">
    <property type="entry name" value="HAD-like"/>
    <property type="match status" value="1"/>
</dbReference>
<dbReference type="InterPro" id="IPR036412">
    <property type="entry name" value="HAD-like_sf"/>
</dbReference>
<proteinExistence type="predicted"/>
<dbReference type="Gene3D" id="3.30.1240.10">
    <property type="match status" value="1"/>
</dbReference>
<organism evidence="1 2">
    <name type="scientific">Streptococcus ovuberis</name>
    <dbReference type="NCBI Taxonomy" id="1936207"/>
    <lineage>
        <taxon>Bacteria</taxon>
        <taxon>Bacillati</taxon>
        <taxon>Bacillota</taxon>
        <taxon>Bacilli</taxon>
        <taxon>Lactobacillales</taxon>
        <taxon>Streptococcaceae</taxon>
        <taxon>Streptococcus</taxon>
    </lineage>
</organism>
<dbReference type="Pfam" id="PF08282">
    <property type="entry name" value="Hydrolase_3"/>
    <property type="match status" value="1"/>
</dbReference>
<dbReference type="Proteomes" id="UP000522720">
    <property type="component" value="Unassembled WGS sequence"/>
</dbReference>
<sequence>MGIKAIASDLDGTLLDASGNIDRDRFSAVLDELDRRGIRFVAATGNSMNRIGMIFDGFTDRISYVAENGAYVLDQNEVIAHKMIAHSDALAFLDYFRDKWEDYRITVTYEDAIYMVSDQFGVDAFSRIAPEQMALFQSRIRKIDDFAQLPEGTIMKLGMILPEAECDAIMTDFNHHFSGNLIATTSGYGAVDIMPKGVHKAWGLEQLLSRWGIAASEVMAFGDGGNDYEMLQLAQYSYAMDNAPDFVKAAAKHVAPNHDKHGVLTIIEQFLKGEIHDDGGEVIYPSRGESLSPAELV</sequence>
<dbReference type="Gene3D" id="3.40.50.1000">
    <property type="entry name" value="HAD superfamily/HAD-like"/>
    <property type="match status" value="1"/>
</dbReference>
<evidence type="ECO:0000313" key="2">
    <source>
        <dbReference type="Proteomes" id="UP000522720"/>
    </source>
</evidence>
<dbReference type="AlphaFoldDB" id="A0A7X6N078"/>
<dbReference type="PROSITE" id="PS01229">
    <property type="entry name" value="COF_2"/>
    <property type="match status" value="1"/>
</dbReference>
<keyword evidence="1" id="KW-0378">Hydrolase</keyword>
<dbReference type="RefSeq" id="WP_168548560.1">
    <property type="nucleotide sequence ID" value="NZ_JAAXPR010000003.1"/>
</dbReference>
<comment type="caution">
    <text evidence="1">The sequence shown here is derived from an EMBL/GenBank/DDBJ whole genome shotgun (WGS) entry which is preliminary data.</text>
</comment>
<dbReference type="InterPro" id="IPR006379">
    <property type="entry name" value="HAD-SF_hydro_IIB"/>
</dbReference>
<dbReference type="InterPro" id="IPR000150">
    <property type="entry name" value="Cof"/>
</dbReference>
<dbReference type="SFLD" id="SFLDS00003">
    <property type="entry name" value="Haloacid_Dehalogenase"/>
    <property type="match status" value="1"/>
</dbReference>
<evidence type="ECO:0000313" key="1">
    <source>
        <dbReference type="EMBL" id="NKZ19807.1"/>
    </source>
</evidence>
<dbReference type="GO" id="GO:0000287">
    <property type="term" value="F:magnesium ion binding"/>
    <property type="evidence" value="ECO:0007669"/>
    <property type="project" value="TreeGrafter"/>
</dbReference>
<dbReference type="PANTHER" id="PTHR10000:SF53">
    <property type="entry name" value="5-AMINO-6-(5-PHOSPHO-D-RIBITYLAMINO)URACIL PHOSPHATASE YBJI-RELATED"/>
    <property type="match status" value="1"/>
</dbReference>
<keyword evidence="2" id="KW-1185">Reference proteome</keyword>
<dbReference type="SFLD" id="SFLDG01144">
    <property type="entry name" value="C2.B.4:_PGP_Like"/>
    <property type="match status" value="1"/>
</dbReference>
<dbReference type="GO" id="GO:0005829">
    <property type="term" value="C:cytosol"/>
    <property type="evidence" value="ECO:0007669"/>
    <property type="project" value="TreeGrafter"/>
</dbReference>
<dbReference type="InterPro" id="IPR023214">
    <property type="entry name" value="HAD_sf"/>
</dbReference>